<name>A0A195B3U3_9HYME</name>
<evidence type="ECO:0000256" key="1">
    <source>
        <dbReference type="SAM" id="MobiDB-lite"/>
    </source>
</evidence>
<feature type="compositionally biased region" description="Basic and acidic residues" evidence="1">
    <location>
        <begin position="56"/>
        <end position="80"/>
    </location>
</feature>
<evidence type="ECO:0000313" key="3">
    <source>
        <dbReference type="Proteomes" id="UP000078540"/>
    </source>
</evidence>
<reference evidence="2 3" key="1">
    <citation type="submission" date="2015-09" db="EMBL/GenBank/DDBJ databases">
        <title>Atta colombica WGS genome.</title>
        <authorList>
            <person name="Nygaard S."/>
            <person name="Hu H."/>
            <person name="Boomsma J."/>
            <person name="Zhang G."/>
        </authorList>
    </citation>
    <scope>NUCLEOTIDE SEQUENCE [LARGE SCALE GENOMIC DNA]</scope>
    <source>
        <strain evidence="2">Treedump-2</strain>
        <tissue evidence="2">Whole body</tissue>
    </source>
</reference>
<sequence>MWRIFTVWRCSTGKDLPDAGSGGDGSGGNAGGRRGNLRNRLMEKGPRRRRNRSGRFAREGDEEERGRERSLPLPHLEKCPNARVPVGTISAGPDTVYRPWLSHEPSKTSSIGASRGEQVEPAAANSERYLPPIHGSLLHATYDISCLPSGCPEIG</sequence>
<feature type="compositionally biased region" description="Basic residues" evidence="1">
    <location>
        <begin position="46"/>
        <end position="55"/>
    </location>
</feature>
<keyword evidence="3" id="KW-1185">Reference proteome</keyword>
<evidence type="ECO:0000313" key="2">
    <source>
        <dbReference type="EMBL" id="KYM79156.1"/>
    </source>
</evidence>
<organism evidence="2 3">
    <name type="scientific">Atta colombica</name>
    <dbReference type="NCBI Taxonomy" id="520822"/>
    <lineage>
        <taxon>Eukaryota</taxon>
        <taxon>Metazoa</taxon>
        <taxon>Ecdysozoa</taxon>
        <taxon>Arthropoda</taxon>
        <taxon>Hexapoda</taxon>
        <taxon>Insecta</taxon>
        <taxon>Pterygota</taxon>
        <taxon>Neoptera</taxon>
        <taxon>Endopterygota</taxon>
        <taxon>Hymenoptera</taxon>
        <taxon>Apocrita</taxon>
        <taxon>Aculeata</taxon>
        <taxon>Formicoidea</taxon>
        <taxon>Formicidae</taxon>
        <taxon>Myrmicinae</taxon>
        <taxon>Atta</taxon>
    </lineage>
</organism>
<feature type="region of interest" description="Disordered" evidence="1">
    <location>
        <begin position="13"/>
        <end position="90"/>
    </location>
</feature>
<dbReference type="EMBL" id="KQ976618">
    <property type="protein sequence ID" value="KYM79156.1"/>
    <property type="molecule type" value="Genomic_DNA"/>
</dbReference>
<dbReference type="Proteomes" id="UP000078540">
    <property type="component" value="Unassembled WGS sequence"/>
</dbReference>
<dbReference type="AlphaFoldDB" id="A0A195B3U3"/>
<feature type="compositionally biased region" description="Gly residues" evidence="1">
    <location>
        <begin position="20"/>
        <end position="34"/>
    </location>
</feature>
<accession>A0A195B3U3</accession>
<gene>
    <name evidence="2" type="ORF">ALC53_10320</name>
</gene>
<protein>
    <submittedName>
        <fullName evidence="2">Uncharacterized protein</fullName>
    </submittedName>
</protein>
<proteinExistence type="predicted"/>